<evidence type="ECO:0000313" key="2">
    <source>
        <dbReference type="Proteomes" id="UP000198925"/>
    </source>
</evidence>
<dbReference type="EMBL" id="FMZX01000015">
    <property type="protein sequence ID" value="SDD93984.1"/>
    <property type="molecule type" value="Genomic_DNA"/>
</dbReference>
<evidence type="ECO:0000313" key="1">
    <source>
        <dbReference type="EMBL" id="SDD93984.1"/>
    </source>
</evidence>
<sequence>MRRNVLQVPDWPGWQRAPIYLVTIKPAAPAARWS</sequence>
<keyword evidence="2" id="KW-1185">Reference proteome</keyword>
<organism evidence="1 2">
    <name type="scientific">Belnapia rosea</name>
    <dbReference type="NCBI Taxonomy" id="938405"/>
    <lineage>
        <taxon>Bacteria</taxon>
        <taxon>Pseudomonadati</taxon>
        <taxon>Pseudomonadota</taxon>
        <taxon>Alphaproteobacteria</taxon>
        <taxon>Acetobacterales</taxon>
        <taxon>Roseomonadaceae</taxon>
        <taxon>Belnapia</taxon>
    </lineage>
</organism>
<protein>
    <submittedName>
        <fullName evidence="1">Uncharacterized protein</fullName>
    </submittedName>
</protein>
<proteinExistence type="predicted"/>
<dbReference type="Proteomes" id="UP000198925">
    <property type="component" value="Unassembled WGS sequence"/>
</dbReference>
<name>A0A1G6YTZ1_9PROT</name>
<accession>A0A1G6YTZ1</accession>
<gene>
    <name evidence="1" type="ORF">SAMN04487779_101511</name>
</gene>
<reference evidence="1 2" key="1">
    <citation type="submission" date="2016-10" db="EMBL/GenBank/DDBJ databases">
        <authorList>
            <person name="de Groot N.N."/>
        </authorList>
    </citation>
    <scope>NUCLEOTIDE SEQUENCE [LARGE SCALE GENOMIC DNA]</scope>
    <source>
        <strain evidence="1 2">CPCC 100156</strain>
    </source>
</reference>
<dbReference type="AlphaFoldDB" id="A0A1G6YTZ1"/>